<dbReference type="InterPro" id="IPR036097">
    <property type="entry name" value="HisK_dim/P_sf"/>
</dbReference>
<dbReference type="SUPFAM" id="SSF52172">
    <property type="entry name" value="CheY-like"/>
    <property type="match status" value="1"/>
</dbReference>
<gene>
    <name evidence="8" type="ORF">RPMA_21970</name>
</gene>
<dbReference type="PANTHER" id="PTHR43065">
    <property type="entry name" value="SENSOR HISTIDINE KINASE"/>
    <property type="match status" value="1"/>
</dbReference>
<protein>
    <recommendedName>
        <fullName evidence="2">histidine kinase</fullName>
        <ecNumber evidence="2">2.7.13.3</ecNumber>
    </recommendedName>
</protein>
<evidence type="ECO:0000313" key="9">
    <source>
        <dbReference type="Proteomes" id="UP000682843"/>
    </source>
</evidence>
<dbReference type="SUPFAM" id="SSF55874">
    <property type="entry name" value="ATPase domain of HSP90 chaperone/DNA topoisomerase II/histidine kinase"/>
    <property type="match status" value="1"/>
</dbReference>
<evidence type="ECO:0000256" key="1">
    <source>
        <dbReference type="ARBA" id="ARBA00000085"/>
    </source>
</evidence>
<evidence type="ECO:0000313" key="8">
    <source>
        <dbReference type="EMBL" id="QUS42526.1"/>
    </source>
</evidence>
<dbReference type="InterPro" id="IPR003661">
    <property type="entry name" value="HisK_dim/P_dom"/>
</dbReference>
<dbReference type="PROSITE" id="PS50109">
    <property type="entry name" value="HIS_KIN"/>
    <property type="match status" value="1"/>
</dbReference>
<evidence type="ECO:0000256" key="3">
    <source>
        <dbReference type="ARBA" id="ARBA00022553"/>
    </source>
</evidence>
<evidence type="ECO:0000256" key="5">
    <source>
        <dbReference type="SAM" id="Coils"/>
    </source>
</evidence>
<dbReference type="Gene3D" id="3.40.50.2300">
    <property type="match status" value="1"/>
</dbReference>
<accession>A0ABX8AFI7</accession>
<proteinExistence type="predicted"/>
<reference evidence="8 9" key="1">
    <citation type="submission" date="2019-02" db="EMBL/GenBank/DDBJ databases">
        <title>Emended description of the genus Rhodopseudomonas and description of Rhodopseudomonas albus sp. nov., a non-phototrophic, heavy-metal-tolerant bacterium isolated from garden soil.</title>
        <authorList>
            <person name="Bao Z."/>
            <person name="Cao W.W."/>
            <person name="Sato Y."/>
            <person name="Nishizawa T."/>
            <person name="Zhao J."/>
            <person name="Guo Y."/>
            <person name="Ohta H."/>
        </authorList>
    </citation>
    <scope>NUCLEOTIDE SEQUENCE [LARGE SCALE GENOMIC DNA]</scope>
    <source>
        <strain evidence="8 9">SK50-23</strain>
    </source>
</reference>
<evidence type="ECO:0000256" key="4">
    <source>
        <dbReference type="PROSITE-ProRule" id="PRU00169"/>
    </source>
</evidence>
<dbReference type="Pfam" id="PF02518">
    <property type="entry name" value="HATPase_c"/>
    <property type="match status" value="1"/>
</dbReference>
<dbReference type="Gene3D" id="1.10.287.130">
    <property type="match status" value="1"/>
</dbReference>
<dbReference type="Gene3D" id="3.30.565.10">
    <property type="entry name" value="Histidine kinase-like ATPase, C-terminal domain"/>
    <property type="match status" value="1"/>
</dbReference>
<dbReference type="InterPro" id="IPR036890">
    <property type="entry name" value="HATPase_C_sf"/>
</dbReference>
<evidence type="ECO:0000256" key="2">
    <source>
        <dbReference type="ARBA" id="ARBA00012438"/>
    </source>
</evidence>
<evidence type="ECO:0000259" key="6">
    <source>
        <dbReference type="PROSITE" id="PS50109"/>
    </source>
</evidence>
<dbReference type="Pfam" id="PF00072">
    <property type="entry name" value="Response_reg"/>
    <property type="match status" value="1"/>
</dbReference>
<feature type="modified residue" description="4-aspartylphosphate" evidence="4">
    <location>
        <position position="439"/>
    </location>
</feature>
<feature type="domain" description="Histidine kinase" evidence="6">
    <location>
        <begin position="142"/>
        <end position="365"/>
    </location>
</feature>
<dbReference type="CDD" id="cd00156">
    <property type="entry name" value="REC"/>
    <property type="match status" value="1"/>
</dbReference>
<keyword evidence="9" id="KW-1185">Reference proteome</keyword>
<organism evidence="8 9">
    <name type="scientific">Tardiphaga alba</name>
    <dbReference type="NCBI Taxonomy" id="340268"/>
    <lineage>
        <taxon>Bacteria</taxon>
        <taxon>Pseudomonadati</taxon>
        <taxon>Pseudomonadota</taxon>
        <taxon>Alphaproteobacteria</taxon>
        <taxon>Hyphomicrobiales</taxon>
        <taxon>Nitrobacteraceae</taxon>
        <taxon>Tardiphaga</taxon>
    </lineage>
</organism>
<sequence>MFPMGDCVSGWAMLKRETVIIPDIYLDSRVPHAVYRPTFVRSMVMTPVGAPETTAAIGAYWAELWTPSEATVERLETLARCAAIAFEHVRLIGMLHESNQSLEQRVGERTAELQQQIDERDRLEDTLRQMQRLEAVGQLTSGVAHDFNNLLTVILGNLEFLQRDNGHAGDAKFGRRLANMKAAAERGAKLTAQLLAFSRRQRLEAKPIDLNDSVSNMQDLLRSSMGGSVQLELVLHPKLWPAMVDQTQLELVILNLAINARDAMQVGGALAIETANAAVGPPERPEEPAAGEYVVVSVADTGSGMSDAVLARAFEPFFTTKEVGKGSGLGLAQVYGFAKQSGGGVRIETRVGEGTVVKVYLPRVVEAAQSVSPVDAATAHELVPGSTRVLVIDDDSAVREITVSLLQQMGCKVEDAGSGGAGLDLLARSEAAFDLIVLDYAMPGMNGADVARAIAKDFPELPVLFVTGYADLTALRDIGEDRIAQKPFDQADFAAKVKRLLGVEGGGSNVVALRR</sequence>
<dbReference type="EC" id="2.7.13.3" evidence="2"/>
<dbReference type="Pfam" id="PF00512">
    <property type="entry name" value="HisKA"/>
    <property type="match status" value="1"/>
</dbReference>
<dbReference type="Gene3D" id="3.30.450.40">
    <property type="match status" value="1"/>
</dbReference>
<feature type="domain" description="Response regulatory" evidence="7">
    <location>
        <begin position="388"/>
        <end position="501"/>
    </location>
</feature>
<dbReference type="InterPro" id="IPR005467">
    <property type="entry name" value="His_kinase_dom"/>
</dbReference>
<dbReference type="PRINTS" id="PR00344">
    <property type="entry name" value="BCTRLSENSOR"/>
</dbReference>
<dbReference type="Proteomes" id="UP000682843">
    <property type="component" value="Chromosome"/>
</dbReference>
<name>A0ABX8AFI7_9BRAD</name>
<dbReference type="CDD" id="cd00082">
    <property type="entry name" value="HisKA"/>
    <property type="match status" value="1"/>
</dbReference>
<dbReference type="PROSITE" id="PS50110">
    <property type="entry name" value="RESPONSE_REGULATORY"/>
    <property type="match status" value="1"/>
</dbReference>
<dbReference type="InterPro" id="IPR011006">
    <property type="entry name" value="CheY-like_superfamily"/>
</dbReference>
<dbReference type="PANTHER" id="PTHR43065:SF49">
    <property type="entry name" value="HISTIDINE KINASE"/>
    <property type="match status" value="1"/>
</dbReference>
<dbReference type="EMBL" id="CP036498">
    <property type="protein sequence ID" value="QUS42526.1"/>
    <property type="molecule type" value="Genomic_DNA"/>
</dbReference>
<dbReference type="SMART" id="SM00387">
    <property type="entry name" value="HATPase_c"/>
    <property type="match status" value="1"/>
</dbReference>
<dbReference type="SMART" id="SM00388">
    <property type="entry name" value="HisKA"/>
    <property type="match status" value="1"/>
</dbReference>
<dbReference type="SMART" id="SM00448">
    <property type="entry name" value="REC"/>
    <property type="match status" value="1"/>
</dbReference>
<evidence type="ECO:0000259" key="7">
    <source>
        <dbReference type="PROSITE" id="PS50110"/>
    </source>
</evidence>
<comment type="catalytic activity">
    <reaction evidence="1">
        <text>ATP + protein L-histidine = ADP + protein N-phospho-L-histidine.</text>
        <dbReference type="EC" id="2.7.13.3"/>
    </reaction>
</comment>
<dbReference type="InterPro" id="IPR004358">
    <property type="entry name" value="Sig_transdc_His_kin-like_C"/>
</dbReference>
<dbReference type="SUPFAM" id="SSF47384">
    <property type="entry name" value="Homodimeric domain of signal transducing histidine kinase"/>
    <property type="match status" value="1"/>
</dbReference>
<keyword evidence="5" id="KW-0175">Coiled coil</keyword>
<keyword evidence="3 4" id="KW-0597">Phosphoprotein</keyword>
<feature type="coiled-coil region" evidence="5">
    <location>
        <begin position="99"/>
        <end position="133"/>
    </location>
</feature>
<dbReference type="SUPFAM" id="SSF55781">
    <property type="entry name" value="GAF domain-like"/>
    <property type="match status" value="1"/>
</dbReference>
<dbReference type="InterPro" id="IPR003594">
    <property type="entry name" value="HATPase_dom"/>
</dbReference>
<dbReference type="InterPro" id="IPR001789">
    <property type="entry name" value="Sig_transdc_resp-reg_receiver"/>
</dbReference>
<dbReference type="InterPro" id="IPR029016">
    <property type="entry name" value="GAF-like_dom_sf"/>
</dbReference>